<evidence type="ECO:0000256" key="1">
    <source>
        <dbReference type="ARBA" id="ARBA00023015"/>
    </source>
</evidence>
<dbReference type="InterPro" id="IPR051011">
    <property type="entry name" value="Metal_resp_trans_reg"/>
</dbReference>
<dbReference type="PANTHER" id="PTHR43132:SF2">
    <property type="entry name" value="ARSENICAL RESISTANCE OPERON REPRESSOR ARSR-RELATED"/>
    <property type="match status" value="1"/>
</dbReference>
<dbReference type="InterPro" id="IPR001845">
    <property type="entry name" value="HTH_ArsR_DNA-bd_dom"/>
</dbReference>
<dbReference type="PROSITE" id="PS50987">
    <property type="entry name" value="HTH_ARSR_2"/>
    <property type="match status" value="1"/>
</dbReference>
<evidence type="ECO:0000256" key="3">
    <source>
        <dbReference type="ARBA" id="ARBA00023163"/>
    </source>
</evidence>
<dbReference type="InterPro" id="IPR036388">
    <property type="entry name" value="WH-like_DNA-bd_sf"/>
</dbReference>
<keyword evidence="3" id="KW-0804">Transcription</keyword>
<dbReference type="NCBIfam" id="NF033788">
    <property type="entry name" value="HTH_metalloreg"/>
    <property type="match status" value="1"/>
</dbReference>
<dbReference type="Proteomes" id="UP000273982">
    <property type="component" value="Chromosome"/>
</dbReference>
<evidence type="ECO:0000259" key="4">
    <source>
        <dbReference type="PROSITE" id="PS50987"/>
    </source>
</evidence>
<dbReference type="CDD" id="cd00090">
    <property type="entry name" value="HTH_ARSR"/>
    <property type="match status" value="1"/>
</dbReference>
<dbReference type="RefSeq" id="WP_124738556.1">
    <property type="nucleotide sequence ID" value="NZ_CP034086.1"/>
</dbReference>
<dbReference type="InterPro" id="IPR036390">
    <property type="entry name" value="WH_DNA-bd_sf"/>
</dbReference>
<dbReference type="EMBL" id="CP034086">
    <property type="protein sequence ID" value="AZG76804.1"/>
    <property type="molecule type" value="Genomic_DNA"/>
</dbReference>
<gene>
    <name evidence="5" type="ORF">EHO51_08710</name>
</gene>
<dbReference type="SUPFAM" id="SSF46785">
    <property type="entry name" value="Winged helix' DNA-binding domain"/>
    <property type="match status" value="1"/>
</dbReference>
<proteinExistence type="predicted"/>
<dbReference type="AlphaFoldDB" id="A0A3G8M5E2"/>
<dbReference type="GO" id="GO:0003700">
    <property type="term" value="F:DNA-binding transcription factor activity"/>
    <property type="evidence" value="ECO:0007669"/>
    <property type="project" value="InterPro"/>
</dbReference>
<keyword evidence="1" id="KW-0805">Transcription regulation</keyword>
<dbReference type="GO" id="GO:0003677">
    <property type="term" value="F:DNA binding"/>
    <property type="evidence" value="ECO:0007669"/>
    <property type="project" value="UniProtKB-KW"/>
</dbReference>
<keyword evidence="2" id="KW-0238">DNA-binding</keyword>
<dbReference type="KEGG" id="mros:EHO51_08710"/>
<dbReference type="PANTHER" id="PTHR43132">
    <property type="entry name" value="ARSENICAL RESISTANCE OPERON REPRESSOR ARSR-RELATED"/>
    <property type="match status" value="1"/>
</dbReference>
<reference evidence="5 6" key="1">
    <citation type="submission" date="2018-11" db="EMBL/GenBank/DDBJ databases">
        <title>Genome squencing of methanotrophic bacteria isolated from alkaline groundwater in Korea.</title>
        <authorList>
            <person name="Nguyen L.N."/>
        </authorList>
    </citation>
    <scope>NUCLEOTIDE SEQUENCE [LARGE SCALE GENOMIC DNA]</scope>
    <source>
        <strain evidence="5 6">GW6</strain>
    </source>
</reference>
<accession>A0A3G8M5E2</accession>
<dbReference type="SMART" id="SM00418">
    <property type="entry name" value="HTH_ARSR"/>
    <property type="match status" value="1"/>
</dbReference>
<organism evidence="5 6">
    <name type="scientific">Methylocystis rosea</name>
    <dbReference type="NCBI Taxonomy" id="173366"/>
    <lineage>
        <taxon>Bacteria</taxon>
        <taxon>Pseudomonadati</taxon>
        <taxon>Pseudomonadota</taxon>
        <taxon>Alphaproteobacteria</taxon>
        <taxon>Hyphomicrobiales</taxon>
        <taxon>Methylocystaceae</taxon>
        <taxon>Methylocystis</taxon>
    </lineage>
</organism>
<name>A0A3G8M5E2_9HYPH</name>
<evidence type="ECO:0000313" key="6">
    <source>
        <dbReference type="Proteomes" id="UP000273982"/>
    </source>
</evidence>
<dbReference type="InterPro" id="IPR011991">
    <property type="entry name" value="ArsR-like_HTH"/>
</dbReference>
<evidence type="ECO:0000313" key="5">
    <source>
        <dbReference type="EMBL" id="AZG76804.1"/>
    </source>
</evidence>
<dbReference type="Pfam" id="PF12840">
    <property type="entry name" value="HTH_20"/>
    <property type="match status" value="1"/>
</dbReference>
<protein>
    <submittedName>
        <fullName evidence="5">Transcriptional regulator</fullName>
    </submittedName>
</protein>
<evidence type="ECO:0000256" key="2">
    <source>
        <dbReference type="ARBA" id="ARBA00023125"/>
    </source>
</evidence>
<feature type="domain" description="HTH arsR-type" evidence="4">
    <location>
        <begin position="1"/>
        <end position="95"/>
    </location>
</feature>
<dbReference type="Gene3D" id="1.10.10.10">
    <property type="entry name" value="Winged helix-like DNA-binding domain superfamily/Winged helix DNA-binding domain"/>
    <property type="match status" value="1"/>
</dbReference>
<sequence>MEIEAALACLSALSQSTRLEAFRLLVRHEPEGLPAGDVARALCVPQNTLSAHFNVLSQAKLVISARTGRSIVYRADLSRLNALARFLAEDCCGGAPCAPADSLARIKCESRQ</sequence>